<keyword evidence="10" id="KW-1185">Reference proteome</keyword>
<feature type="transmembrane region" description="Helical" evidence="7">
    <location>
        <begin position="151"/>
        <end position="173"/>
    </location>
</feature>
<evidence type="ECO:0000256" key="1">
    <source>
        <dbReference type="ARBA" id="ARBA00000085"/>
    </source>
</evidence>
<sequence>MDIALSQSRQRRSGCRVHIQFSLSPFAGVVASLVHPSVRPDPAGCSYHAAFIATRLAGGGLAVLALPVYLALWGAPSLIAALCFALLVSPLPIALFVSRTGRLGIGHLLSAGSLSSLVGIVASATGGVQSALLAWLVVVPVEAALSGSVSIVVAAAAIAATTVLAIVGADLAGLVAPAPAGIADWLWPLVGALPAALFAGMLAAQAAITARRAAESASAAGRRFATLAEAFGDPVLALRRNGNVVWAPAAAGAFAGCDSDQLAGDGLFARILVTDRPAYLRALDRAAETGAGVAEIRLRRGPGEASDATVWTEVRARRLPAEETSLAEAGAELVAMLTDIGSRKAQEAEVHRLLEQAERSSIAKGRFLANMSHELRTPLNAIIGFSEMLADETVSRLEPDQQREYAGLIRDSGRHLLDVVNDILDMSKIETGKFEIFPELFDIVGLVRKCAQMMEIQARRAGLRLEVDLPDNFPELNADRRACKQILLNLLSNAVKFSRPGGRVVVGLYREPQSVVLYVADEGIGIPRADLPRLGDPFVQLHTSYDRRYEGTGLGLSVVKGLAALHGGSVSIDSEIGRGTRVTVRIPARREGDIRPARQFADAGEPMRRSA</sequence>
<keyword evidence="7" id="KW-0812">Transmembrane</keyword>
<dbReference type="InterPro" id="IPR003594">
    <property type="entry name" value="HATPase_dom"/>
</dbReference>
<feature type="domain" description="Histidine kinase" evidence="8">
    <location>
        <begin position="370"/>
        <end position="590"/>
    </location>
</feature>
<dbReference type="PRINTS" id="PR00344">
    <property type="entry name" value="BCTRLSENSOR"/>
</dbReference>
<dbReference type="InterPro" id="IPR004358">
    <property type="entry name" value="Sig_transdc_His_kin-like_C"/>
</dbReference>
<dbReference type="SMART" id="SM00388">
    <property type="entry name" value="HisKA"/>
    <property type="match status" value="1"/>
</dbReference>
<comment type="catalytic activity">
    <reaction evidence="1">
        <text>ATP + protein L-histidine = ADP + protein N-phospho-L-histidine.</text>
        <dbReference type="EC" id="2.7.13.3"/>
    </reaction>
</comment>
<dbReference type="Pfam" id="PF00512">
    <property type="entry name" value="HisKA"/>
    <property type="match status" value="1"/>
</dbReference>
<dbReference type="InterPro" id="IPR036097">
    <property type="entry name" value="HisK_dim/P_sf"/>
</dbReference>
<dbReference type="EMBL" id="SMAK01000016">
    <property type="protein sequence ID" value="TCT04161.1"/>
    <property type="molecule type" value="Genomic_DNA"/>
</dbReference>
<dbReference type="InterPro" id="IPR036890">
    <property type="entry name" value="HATPase_C_sf"/>
</dbReference>
<dbReference type="InterPro" id="IPR003661">
    <property type="entry name" value="HisK_dim/P_dom"/>
</dbReference>
<organism evidence="9 10">
    <name type="scientific">Tepidamorphus gemmatus</name>
    <dbReference type="NCBI Taxonomy" id="747076"/>
    <lineage>
        <taxon>Bacteria</taxon>
        <taxon>Pseudomonadati</taxon>
        <taxon>Pseudomonadota</taxon>
        <taxon>Alphaproteobacteria</taxon>
        <taxon>Hyphomicrobiales</taxon>
        <taxon>Tepidamorphaceae</taxon>
        <taxon>Tepidamorphus</taxon>
    </lineage>
</organism>
<feature type="transmembrane region" description="Helical" evidence="7">
    <location>
        <begin position="117"/>
        <end position="139"/>
    </location>
</feature>
<feature type="transmembrane region" description="Helical" evidence="7">
    <location>
        <begin position="78"/>
        <end position="97"/>
    </location>
</feature>
<dbReference type="PROSITE" id="PS50109">
    <property type="entry name" value="HIS_KIN"/>
    <property type="match status" value="1"/>
</dbReference>
<keyword evidence="6" id="KW-0902">Two-component regulatory system</keyword>
<dbReference type="SMART" id="SM00387">
    <property type="entry name" value="HATPase_c"/>
    <property type="match status" value="1"/>
</dbReference>
<dbReference type="InterPro" id="IPR013656">
    <property type="entry name" value="PAS_4"/>
</dbReference>
<reference evidence="9 10" key="1">
    <citation type="submission" date="2019-03" db="EMBL/GenBank/DDBJ databases">
        <title>Genomic Encyclopedia of Type Strains, Phase IV (KMG-IV): sequencing the most valuable type-strain genomes for metagenomic binning, comparative biology and taxonomic classification.</title>
        <authorList>
            <person name="Goeker M."/>
        </authorList>
    </citation>
    <scope>NUCLEOTIDE SEQUENCE [LARGE SCALE GENOMIC DNA]</scope>
    <source>
        <strain evidence="9 10">DSM 19345</strain>
    </source>
</reference>
<dbReference type="SUPFAM" id="SSF47384">
    <property type="entry name" value="Homodimeric domain of signal transducing histidine kinase"/>
    <property type="match status" value="1"/>
</dbReference>
<evidence type="ECO:0000256" key="5">
    <source>
        <dbReference type="ARBA" id="ARBA00022777"/>
    </source>
</evidence>
<feature type="transmembrane region" description="Helical" evidence="7">
    <location>
        <begin position="50"/>
        <end position="71"/>
    </location>
</feature>
<gene>
    <name evidence="9" type="ORF">EDC22_11637</name>
</gene>
<dbReference type="CDD" id="cd00082">
    <property type="entry name" value="HisKA"/>
    <property type="match status" value="1"/>
</dbReference>
<dbReference type="Proteomes" id="UP000295678">
    <property type="component" value="Unassembled WGS sequence"/>
</dbReference>
<dbReference type="Gene3D" id="3.30.450.20">
    <property type="entry name" value="PAS domain"/>
    <property type="match status" value="1"/>
</dbReference>
<evidence type="ECO:0000313" key="10">
    <source>
        <dbReference type="Proteomes" id="UP000295678"/>
    </source>
</evidence>
<name>A0A4R3LUJ3_9HYPH</name>
<evidence type="ECO:0000313" key="9">
    <source>
        <dbReference type="EMBL" id="TCT04161.1"/>
    </source>
</evidence>
<keyword evidence="4" id="KW-0808">Transferase</keyword>
<feature type="transmembrane region" description="Helical" evidence="7">
    <location>
        <begin position="21"/>
        <end position="38"/>
    </location>
</feature>
<dbReference type="Gene3D" id="1.10.287.130">
    <property type="match status" value="1"/>
</dbReference>
<keyword evidence="5 9" id="KW-0418">Kinase</keyword>
<dbReference type="SUPFAM" id="SSF55874">
    <property type="entry name" value="ATPase domain of HSP90 chaperone/DNA topoisomerase II/histidine kinase"/>
    <property type="match status" value="1"/>
</dbReference>
<dbReference type="Gene3D" id="3.30.565.10">
    <property type="entry name" value="Histidine kinase-like ATPase, C-terminal domain"/>
    <property type="match status" value="1"/>
</dbReference>
<protein>
    <recommendedName>
        <fullName evidence="2">histidine kinase</fullName>
        <ecNumber evidence="2">2.7.13.3</ecNumber>
    </recommendedName>
</protein>
<dbReference type="InterPro" id="IPR035965">
    <property type="entry name" value="PAS-like_dom_sf"/>
</dbReference>
<dbReference type="GO" id="GO:0000155">
    <property type="term" value="F:phosphorelay sensor kinase activity"/>
    <property type="evidence" value="ECO:0007669"/>
    <property type="project" value="InterPro"/>
</dbReference>
<feature type="transmembrane region" description="Helical" evidence="7">
    <location>
        <begin position="185"/>
        <end position="204"/>
    </location>
</feature>
<evidence type="ECO:0000256" key="7">
    <source>
        <dbReference type="SAM" id="Phobius"/>
    </source>
</evidence>
<dbReference type="FunFam" id="3.30.565.10:FF:000006">
    <property type="entry name" value="Sensor histidine kinase WalK"/>
    <property type="match status" value="1"/>
</dbReference>
<evidence type="ECO:0000256" key="4">
    <source>
        <dbReference type="ARBA" id="ARBA00022679"/>
    </source>
</evidence>
<dbReference type="SUPFAM" id="SSF55785">
    <property type="entry name" value="PYP-like sensor domain (PAS domain)"/>
    <property type="match status" value="1"/>
</dbReference>
<dbReference type="CDD" id="cd16922">
    <property type="entry name" value="HATPase_EvgS-ArcB-TorS-like"/>
    <property type="match status" value="1"/>
</dbReference>
<keyword evidence="3" id="KW-0597">Phosphoprotein</keyword>
<evidence type="ECO:0000259" key="8">
    <source>
        <dbReference type="PROSITE" id="PS50109"/>
    </source>
</evidence>
<accession>A0A4R3LUJ3</accession>
<evidence type="ECO:0000256" key="6">
    <source>
        <dbReference type="ARBA" id="ARBA00023012"/>
    </source>
</evidence>
<dbReference type="Pfam" id="PF08448">
    <property type="entry name" value="PAS_4"/>
    <property type="match status" value="1"/>
</dbReference>
<evidence type="ECO:0000256" key="2">
    <source>
        <dbReference type="ARBA" id="ARBA00012438"/>
    </source>
</evidence>
<dbReference type="PANTHER" id="PTHR43711:SF1">
    <property type="entry name" value="HISTIDINE KINASE 1"/>
    <property type="match status" value="1"/>
</dbReference>
<dbReference type="InterPro" id="IPR050736">
    <property type="entry name" value="Sensor_HK_Regulatory"/>
</dbReference>
<dbReference type="EC" id="2.7.13.3" evidence="2"/>
<keyword evidence="7" id="KW-1133">Transmembrane helix</keyword>
<dbReference type="InterPro" id="IPR005467">
    <property type="entry name" value="His_kinase_dom"/>
</dbReference>
<comment type="caution">
    <text evidence="9">The sequence shown here is derived from an EMBL/GenBank/DDBJ whole genome shotgun (WGS) entry which is preliminary data.</text>
</comment>
<evidence type="ECO:0000256" key="3">
    <source>
        <dbReference type="ARBA" id="ARBA00022553"/>
    </source>
</evidence>
<proteinExistence type="predicted"/>
<dbReference type="Pfam" id="PF02518">
    <property type="entry name" value="HATPase_c"/>
    <property type="match status" value="1"/>
</dbReference>
<dbReference type="AlphaFoldDB" id="A0A4R3LUJ3"/>
<keyword evidence="7" id="KW-0472">Membrane</keyword>
<dbReference type="PANTHER" id="PTHR43711">
    <property type="entry name" value="TWO-COMPONENT HISTIDINE KINASE"/>
    <property type="match status" value="1"/>
</dbReference>